<dbReference type="EMBL" id="LBQC01000024">
    <property type="protein sequence ID" value="KKP71917.1"/>
    <property type="molecule type" value="Genomic_DNA"/>
</dbReference>
<reference evidence="1 2" key="1">
    <citation type="journal article" date="2015" name="Nature">
        <title>rRNA introns, odd ribosomes, and small enigmatic genomes across a large radiation of phyla.</title>
        <authorList>
            <person name="Brown C.T."/>
            <person name="Hug L.A."/>
            <person name="Thomas B.C."/>
            <person name="Sharon I."/>
            <person name="Castelle C.J."/>
            <person name="Singh A."/>
            <person name="Wilkins M.J."/>
            <person name="Williams K.H."/>
            <person name="Banfield J.F."/>
        </authorList>
    </citation>
    <scope>NUCLEOTIDE SEQUENCE [LARGE SCALE GENOMIC DNA]</scope>
</reference>
<proteinExistence type="predicted"/>
<organism evidence="1 2">
    <name type="scientific">Candidatus Roizmanbacteria bacterium GW2011_GWA2_35_19</name>
    <dbReference type="NCBI Taxonomy" id="1618478"/>
    <lineage>
        <taxon>Bacteria</taxon>
        <taxon>Candidatus Roizmaniibacteriota</taxon>
    </lineage>
</organism>
<dbReference type="AlphaFoldDB" id="A0A0G0EXM7"/>
<name>A0A0G0EXM7_9BACT</name>
<sequence length="75" mass="9059">MPKQKFTSKRERFLTVAESRTNTIIEKIRILGNCSNRSLYEYSKDEIDKIFKAIQDKLNETKTRFIIKREKEFKL</sequence>
<gene>
    <name evidence="1" type="ORF">UR68_C0024G0005</name>
</gene>
<evidence type="ECO:0000313" key="2">
    <source>
        <dbReference type="Proteomes" id="UP000034457"/>
    </source>
</evidence>
<dbReference type="Proteomes" id="UP000034457">
    <property type="component" value="Unassembled WGS sequence"/>
</dbReference>
<accession>A0A0G0EXM7</accession>
<protein>
    <submittedName>
        <fullName evidence="1">Uncharacterized protein</fullName>
    </submittedName>
</protein>
<evidence type="ECO:0000313" key="1">
    <source>
        <dbReference type="EMBL" id="KKP71917.1"/>
    </source>
</evidence>
<comment type="caution">
    <text evidence="1">The sequence shown here is derived from an EMBL/GenBank/DDBJ whole genome shotgun (WGS) entry which is preliminary data.</text>
</comment>
<dbReference type="STRING" id="1618478.UR68_C0024G0005"/>